<dbReference type="PATRIC" id="fig|1348662.3.peg.1854"/>
<dbReference type="InterPro" id="IPR050482">
    <property type="entry name" value="Sensor_HK_TwoCompSys"/>
</dbReference>
<keyword evidence="5" id="KW-0812">Transmembrane</keyword>
<dbReference type="Pfam" id="PF02518">
    <property type="entry name" value="HATPase_c"/>
    <property type="match status" value="1"/>
</dbReference>
<dbReference type="PIRSF" id="PIRSF037434">
    <property type="entry name" value="STHK_ChrS"/>
    <property type="match status" value="1"/>
</dbReference>
<dbReference type="GeneID" id="78250602"/>
<dbReference type="HOGENOM" id="CLU_000445_20_15_11"/>
<gene>
    <name evidence="7" type="ORF">CARG_09380</name>
</gene>
<feature type="transmembrane region" description="Helical" evidence="5">
    <location>
        <begin position="136"/>
        <end position="156"/>
    </location>
</feature>
<evidence type="ECO:0000256" key="3">
    <source>
        <dbReference type="ARBA" id="ARBA00023012"/>
    </source>
</evidence>
<dbReference type="AlphaFoldDB" id="U3H002"/>
<feature type="domain" description="Histidine kinase" evidence="6">
    <location>
        <begin position="192"/>
        <end position="403"/>
    </location>
</feature>
<evidence type="ECO:0000256" key="2">
    <source>
        <dbReference type="ARBA" id="ARBA00022777"/>
    </source>
</evidence>
<keyword evidence="1" id="KW-0808">Transferase</keyword>
<evidence type="ECO:0000256" key="1">
    <source>
        <dbReference type="ARBA" id="ARBA00022679"/>
    </source>
</evidence>
<keyword evidence="2" id="KW-0418">Kinase</keyword>
<dbReference type="Proteomes" id="UP000016943">
    <property type="component" value="Chromosome"/>
</dbReference>
<dbReference type="InterPro" id="IPR036890">
    <property type="entry name" value="HATPase_C_sf"/>
</dbReference>
<dbReference type="KEGG" id="caz:CARG_09380"/>
<dbReference type="PROSITE" id="PS50109">
    <property type="entry name" value="HIS_KIN"/>
    <property type="match status" value="1"/>
</dbReference>
<protein>
    <recommendedName>
        <fullName evidence="6">Histidine kinase domain-containing protein</fullName>
    </recommendedName>
</protein>
<dbReference type="GO" id="GO:0016020">
    <property type="term" value="C:membrane"/>
    <property type="evidence" value="ECO:0007669"/>
    <property type="project" value="InterPro"/>
</dbReference>
<name>U3H002_9CORY</name>
<dbReference type="SMART" id="SM00387">
    <property type="entry name" value="HATPase_c"/>
    <property type="match status" value="1"/>
</dbReference>
<reference evidence="7 8" key="1">
    <citation type="journal article" date="2013" name="Genome Announc.">
        <title>Whole-Genome Sequence of the Clinical Strain Corynebacterium argentoratense DSM 44202, Isolated from a Human Throat Specimen.</title>
        <authorList>
            <person name="Bomholt C."/>
            <person name="Glaub A."/>
            <person name="Gravermann K."/>
            <person name="Albersmeier A."/>
            <person name="Brinkrolf K."/>
            <person name="Ruckert C."/>
            <person name="Tauch A."/>
        </authorList>
    </citation>
    <scope>NUCLEOTIDE SEQUENCE [LARGE SCALE GENOMIC DNA]</scope>
    <source>
        <strain evidence="7">DSM 44202</strain>
    </source>
</reference>
<dbReference type="GO" id="GO:0000155">
    <property type="term" value="F:phosphorelay sensor kinase activity"/>
    <property type="evidence" value="ECO:0007669"/>
    <property type="project" value="InterPro"/>
</dbReference>
<keyword evidence="5" id="KW-0472">Membrane</keyword>
<organism evidence="7 8">
    <name type="scientific">Corynebacterium argentoratense DSM 44202</name>
    <dbReference type="NCBI Taxonomy" id="1348662"/>
    <lineage>
        <taxon>Bacteria</taxon>
        <taxon>Bacillati</taxon>
        <taxon>Actinomycetota</taxon>
        <taxon>Actinomycetes</taxon>
        <taxon>Mycobacteriales</taxon>
        <taxon>Corynebacteriaceae</taxon>
        <taxon>Corynebacterium</taxon>
    </lineage>
</organism>
<dbReference type="RefSeq" id="WP_021012368.1">
    <property type="nucleotide sequence ID" value="NC_022198.1"/>
</dbReference>
<keyword evidence="3" id="KW-0902">Two-component regulatory system</keyword>
<dbReference type="InterPro" id="IPR005467">
    <property type="entry name" value="His_kinase_dom"/>
</dbReference>
<dbReference type="InterPro" id="IPR003594">
    <property type="entry name" value="HATPase_dom"/>
</dbReference>
<evidence type="ECO:0000313" key="8">
    <source>
        <dbReference type="Proteomes" id="UP000016943"/>
    </source>
</evidence>
<dbReference type="PANTHER" id="PTHR24421:SF62">
    <property type="entry name" value="SENSORY TRANSDUCTION HISTIDINE KINASE"/>
    <property type="match status" value="1"/>
</dbReference>
<evidence type="ECO:0000313" key="7">
    <source>
        <dbReference type="EMBL" id="AGU15972.1"/>
    </source>
</evidence>
<dbReference type="eggNOG" id="COG4585">
    <property type="taxonomic scope" value="Bacteria"/>
</dbReference>
<dbReference type="InterPro" id="IPR011712">
    <property type="entry name" value="Sig_transdc_His_kin_sub3_dim/P"/>
</dbReference>
<dbReference type="CDD" id="cd16917">
    <property type="entry name" value="HATPase_UhpB-NarQ-NarX-like"/>
    <property type="match status" value="1"/>
</dbReference>
<proteinExistence type="predicted"/>
<dbReference type="OrthoDB" id="144293at2"/>
<dbReference type="EMBL" id="CP006365">
    <property type="protein sequence ID" value="AGU15972.1"/>
    <property type="molecule type" value="Genomic_DNA"/>
</dbReference>
<dbReference type="InterPro" id="IPR017205">
    <property type="entry name" value="Sig_transdc_His_kinase_ChrS"/>
</dbReference>
<dbReference type="Gene3D" id="3.30.565.10">
    <property type="entry name" value="Histidine kinase-like ATPase, C-terminal domain"/>
    <property type="match status" value="1"/>
</dbReference>
<accession>U3H002</accession>
<evidence type="ECO:0000259" key="6">
    <source>
        <dbReference type="PROSITE" id="PS50109"/>
    </source>
</evidence>
<sequence>MELSLKHAKVGQDQGFKTGVHALTALLLLVVVAAGQAHWATLGLSVAYAVIYWVGYGYNNKKLREGVFIRSGLWLFVLTLVWVAMLPFGVTAVYLVFPLYFLYLDAMPDWRGIIAVACATAVSIVSQYPHITGPGILGPTVSALVTITITFAFRALKTISQERQELIDELLRTQNQLAETERTAGMAAERQRIAHEIHDTLAQGLSSIQMLLHVAEADVRAELGDAPVLRKLELARHTAADNLSEARAMIAALQPAALSKTSLEGALMRVAQSASGVSGVAEHSDREALSTDILVEGDERQLPMKVEATLLRIAQGAMGNVIKHANAERCRVTLTYAEDEVRLDVVDNGVGFDPQAVADRPAGLGHIGLAAMRQRAAECGGDLTVESQPGAGCAVSVAIPLIPDDAAEDATVEG</sequence>
<dbReference type="Pfam" id="PF07730">
    <property type="entry name" value="HisKA_3"/>
    <property type="match status" value="1"/>
</dbReference>
<evidence type="ECO:0000256" key="5">
    <source>
        <dbReference type="SAM" id="Phobius"/>
    </source>
</evidence>
<feature type="transmembrane region" description="Helical" evidence="5">
    <location>
        <begin position="73"/>
        <end position="103"/>
    </location>
</feature>
<dbReference type="Gene3D" id="1.20.5.1930">
    <property type="match status" value="1"/>
</dbReference>
<dbReference type="PANTHER" id="PTHR24421">
    <property type="entry name" value="NITRATE/NITRITE SENSOR PROTEIN NARX-RELATED"/>
    <property type="match status" value="1"/>
</dbReference>
<keyword evidence="4" id="KW-0175">Coiled coil</keyword>
<keyword evidence="5" id="KW-1133">Transmembrane helix</keyword>
<evidence type="ECO:0000256" key="4">
    <source>
        <dbReference type="SAM" id="Coils"/>
    </source>
</evidence>
<dbReference type="SUPFAM" id="SSF55874">
    <property type="entry name" value="ATPase domain of HSP90 chaperone/DNA topoisomerase II/histidine kinase"/>
    <property type="match status" value="1"/>
</dbReference>
<dbReference type="STRING" id="1348662.CARG_09380"/>
<feature type="coiled-coil region" evidence="4">
    <location>
        <begin position="156"/>
        <end position="183"/>
    </location>
</feature>
<dbReference type="GO" id="GO:0046983">
    <property type="term" value="F:protein dimerization activity"/>
    <property type="evidence" value="ECO:0007669"/>
    <property type="project" value="InterPro"/>
</dbReference>
<feature type="transmembrane region" description="Helical" evidence="5">
    <location>
        <begin position="20"/>
        <end position="53"/>
    </location>
</feature>
<keyword evidence="8" id="KW-1185">Reference proteome</keyword>